<keyword evidence="7" id="KW-0406">Ion transport</keyword>
<dbReference type="PANTHER" id="PTHR43298">
    <property type="entry name" value="MULTIDRUG RESISTANCE PROTEIN NORM-RELATED"/>
    <property type="match status" value="1"/>
</dbReference>
<dbReference type="InterPro" id="IPR002528">
    <property type="entry name" value="MATE_fam"/>
</dbReference>
<keyword evidence="5 10" id="KW-0812">Transmembrane</keyword>
<feature type="transmembrane region" description="Helical" evidence="10">
    <location>
        <begin position="250"/>
        <end position="271"/>
    </location>
</feature>
<feature type="transmembrane region" description="Helical" evidence="10">
    <location>
        <begin position="93"/>
        <end position="118"/>
    </location>
</feature>
<evidence type="ECO:0000256" key="5">
    <source>
        <dbReference type="ARBA" id="ARBA00022692"/>
    </source>
</evidence>
<feature type="transmembrane region" description="Helical" evidence="10">
    <location>
        <begin position="277"/>
        <end position="298"/>
    </location>
</feature>
<evidence type="ECO:0000256" key="4">
    <source>
        <dbReference type="ARBA" id="ARBA00022475"/>
    </source>
</evidence>
<dbReference type="Proteomes" id="UP001371305">
    <property type="component" value="Unassembled WGS sequence"/>
</dbReference>
<evidence type="ECO:0000256" key="7">
    <source>
        <dbReference type="ARBA" id="ARBA00023065"/>
    </source>
</evidence>
<evidence type="ECO:0000256" key="8">
    <source>
        <dbReference type="ARBA" id="ARBA00023136"/>
    </source>
</evidence>
<dbReference type="Pfam" id="PF01554">
    <property type="entry name" value="MatE"/>
    <property type="match status" value="2"/>
</dbReference>
<dbReference type="CDD" id="cd13131">
    <property type="entry name" value="MATE_NorM_like"/>
    <property type="match status" value="1"/>
</dbReference>
<dbReference type="NCBIfam" id="TIGR00797">
    <property type="entry name" value="matE"/>
    <property type="match status" value="1"/>
</dbReference>
<reference evidence="11 12" key="1">
    <citation type="submission" date="2024-04" db="EMBL/GenBank/DDBJ databases">
        <title>Luteolibacter sp. isolated from soil.</title>
        <authorList>
            <person name="An J."/>
        </authorList>
    </citation>
    <scope>NUCLEOTIDE SEQUENCE [LARGE SCALE GENOMIC DNA]</scope>
    <source>
        <strain evidence="11 12">Y139</strain>
    </source>
</reference>
<feature type="transmembrane region" description="Helical" evidence="10">
    <location>
        <begin position="193"/>
        <end position="213"/>
    </location>
</feature>
<dbReference type="EMBL" id="JBBUKT010000012">
    <property type="protein sequence ID" value="MEK7953642.1"/>
    <property type="molecule type" value="Genomic_DNA"/>
</dbReference>
<evidence type="ECO:0000313" key="12">
    <source>
        <dbReference type="Proteomes" id="UP001371305"/>
    </source>
</evidence>
<proteinExistence type="predicted"/>
<evidence type="ECO:0000256" key="3">
    <source>
        <dbReference type="ARBA" id="ARBA00022449"/>
    </source>
</evidence>
<feature type="transmembrane region" description="Helical" evidence="10">
    <location>
        <begin position="50"/>
        <end position="72"/>
    </location>
</feature>
<evidence type="ECO:0000256" key="9">
    <source>
        <dbReference type="ARBA" id="ARBA00031636"/>
    </source>
</evidence>
<evidence type="ECO:0000256" key="6">
    <source>
        <dbReference type="ARBA" id="ARBA00022989"/>
    </source>
</evidence>
<feature type="transmembrane region" description="Helical" evidence="10">
    <location>
        <begin position="357"/>
        <end position="379"/>
    </location>
</feature>
<sequence length="463" mass="49773">MTLSPILSESRTTIRLAIPLIIGQLGQMLISLTDTLMLGRLGVTPLAACSFANTLIYLPMMFGIGMSMAVSIRVSQARGANDPAAARAALRHGLYVTLALGLLAVIAALVIRPFLWVFQQDADVIAIVPNFLLILAVSMVPAMGSMAVKNHADAMNRPWPVFWISIGGVLLNIVLNWMLVFGKWGAPHIGFEGAAIATLIARTAVLVGMIVWCRGDVALKEWVPKRWLRVPDWAAVKDLLRTGFPASMQLLAEVSAFVMATFIIGNMGKAALASHQVAIQCAATIFMIPLGISMALTVRIGEAFGAKNFASMRPIVASGWAMGVTFTVFSATAFVFFNRQLAALFIDDPAVLEMAASLLIVAAAFQFCDALQIIAAGALRGLDDVHTPAWIAFWAYWVISIPLGWCLAHPLGFGVTGMWWGITAGLTITAILLGRRIWRRTGDLDRSTGETLASEAEQPLVEG</sequence>
<comment type="subcellular location">
    <subcellularLocation>
        <location evidence="1">Cell membrane</location>
        <topology evidence="1">Multi-pass membrane protein</topology>
    </subcellularLocation>
</comment>
<dbReference type="InterPro" id="IPR048279">
    <property type="entry name" value="MdtK-like"/>
</dbReference>
<evidence type="ECO:0000256" key="1">
    <source>
        <dbReference type="ARBA" id="ARBA00004651"/>
    </source>
</evidence>
<accession>A0ABU9B326</accession>
<evidence type="ECO:0000256" key="2">
    <source>
        <dbReference type="ARBA" id="ARBA00022448"/>
    </source>
</evidence>
<evidence type="ECO:0000256" key="10">
    <source>
        <dbReference type="SAM" id="Phobius"/>
    </source>
</evidence>
<keyword evidence="4" id="KW-1003">Cell membrane</keyword>
<comment type="caution">
    <text evidence="11">The sequence shown here is derived from an EMBL/GenBank/DDBJ whole genome shotgun (WGS) entry which is preliminary data.</text>
</comment>
<dbReference type="PIRSF" id="PIRSF006603">
    <property type="entry name" value="DinF"/>
    <property type="match status" value="1"/>
</dbReference>
<keyword evidence="8 10" id="KW-0472">Membrane</keyword>
<feature type="transmembrane region" description="Helical" evidence="10">
    <location>
        <begin position="418"/>
        <end position="438"/>
    </location>
</feature>
<keyword evidence="12" id="KW-1185">Reference proteome</keyword>
<feature type="transmembrane region" description="Helical" evidence="10">
    <location>
        <begin position="319"/>
        <end position="337"/>
    </location>
</feature>
<dbReference type="PANTHER" id="PTHR43298:SF2">
    <property type="entry name" value="FMN_FAD EXPORTER YEEO-RELATED"/>
    <property type="match status" value="1"/>
</dbReference>
<dbReference type="RefSeq" id="WP_341407407.1">
    <property type="nucleotide sequence ID" value="NZ_JBBUKT010000012.1"/>
</dbReference>
<feature type="transmembrane region" description="Helical" evidence="10">
    <location>
        <begin position="124"/>
        <end position="148"/>
    </location>
</feature>
<protein>
    <recommendedName>
        <fullName evidence="9">Multidrug-efflux transporter</fullName>
    </recommendedName>
</protein>
<name>A0ABU9B326_9BACT</name>
<feature type="transmembrane region" description="Helical" evidence="10">
    <location>
        <begin position="160"/>
        <end position="181"/>
    </location>
</feature>
<feature type="transmembrane region" description="Helical" evidence="10">
    <location>
        <begin position="391"/>
        <end position="412"/>
    </location>
</feature>
<gene>
    <name evidence="11" type="ORF">WKV53_24210</name>
</gene>
<keyword evidence="3" id="KW-0050">Antiport</keyword>
<keyword evidence="2" id="KW-0813">Transport</keyword>
<evidence type="ECO:0000313" key="11">
    <source>
        <dbReference type="EMBL" id="MEK7953642.1"/>
    </source>
</evidence>
<organism evidence="11 12">
    <name type="scientific">Luteolibacter soli</name>
    <dbReference type="NCBI Taxonomy" id="3135280"/>
    <lineage>
        <taxon>Bacteria</taxon>
        <taxon>Pseudomonadati</taxon>
        <taxon>Verrucomicrobiota</taxon>
        <taxon>Verrucomicrobiia</taxon>
        <taxon>Verrucomicrobiales</taxon>
        <taxon>Verrucomicrobiaceae</taxon>
        <taxon>Luteolibacter</taxon>
    </lineage>
</organism>
<feature type="transmembrane region" description="Helical" evidence="10">
    <location>
        <begin position="12"/>
        <end position="30"/>
    </location>
</feature>
<keyword evidence="6 10" id="KW-1133">Transmembrane helix</keyword>
<dbReference type="InterPro" id="IPR050222">
    <property type="entry name" value="MATE_MdtK"/>
</dbReference>